<evidence type="ECO:0000259" key="11">
    <source>
        <dbReference type="PROSITE" id="PS51755"/>
    </source>
</evidence>
<dbReference type="SMART" id="SM00448">
    <property type="entry name" value="REC"/>
    <property type="match status" value="1"/>
</dbReference>
<sequence>MNILICDDDKEIVDAIEIYLSSEGYDIFKAYNGFEALDILKDKEIHLVIMDIMMPIMDGIKATNEIRKTSNIPVIMLSAKSEDMDKIMGLNVGADDYVSKPFNPLELIARVKSQLRRYTALGSFVPKTGIYKTGELIVDDERKEVTIDGELIKLTRIEYKILKVLTEDAGKVFSINQIYENAWNEPSYNPENTVAVHIRRIREKIEINPKEPKYLKVVWGIGYKIEKY</sequence>
<dbReference type="EMBL" id="JAGSOJ010000005">
    <property type="protein sequence ID" value="MCM1992198.1"/>
    <property type="molecule type" value="Genomic_DNA"/>
</dbReference>
<proteinExistence type="predicted"/>
<evidence type="ECO:0000256" key="2">
    <source>
        <dbReference type="ARBA" id="ARBA00022553"/>
    </source>
</evidence>
<evidence type="ECO:0000313" key="13">
    <source>
        <dbReference type="Proteomes" id="UP001056429"/>
    </source>
</evidence>
<gene>
    <name evidence="12" type="ORF">KDK92_20950</name>
</gene>
<dbReference type="AlphaFoldDB" id="A0A9J6P858"/>
<reference evidence="12" key="1">
    <citation type="journal article" date="2021" name="mSystems">
        <title>Bacteria and Archaea Synergistically Convert Glycine Betaine to Biogenic Methane in the Formosa Cold Seep of the South China Sea.</title>
        <authorList>
            <person name="Li L."/>
            <person name="Zhang W."/>
            <person name="Zhang S."/>
            <person name="Song L."/>
            <person name="Sun Q."/>
            <person name="Zhang H."/>
            <person name="Xiang H."/>
            <person name="Dong X."/>
        </authorList>
    </citation>
    <scope>NUCLEOTIDE SEQUENCE</scope>
    <source>
        <strain evidence="12">ZWT</strain>
    </source>
</reference>
<evidence type="ECO:0000256" key="4">
    <source>
        <dbReference type="ARBA" id="ARBA00023015"/>
    </source>
</evidence>
<evidence type="ECO:0000259" key="10">
    <source>
        <dbReference type="PROSITE" id="PS50110"/>
    </source>
</evidence>
<keyword evidence="13" id="KW-1185">Reference proteome</keyword>
<dbReference type="InterPro" id="IPR016032">
    <property type="entry name" value="Sig_transdc_resp-reg_C-effctor"/>
</dbReference>
<reference evidence="12" key="2">
    <citation type="submission" date="2021-04" db="EMBL/GenBank/DDBJ databases">
        <authorList>
            <person name="Dong X."/>
        </authorList>
    </citation>
    <scope>NUCLEOTIDE SEQUENCE</scope>
    <source>
        <strain evidence="12">ZWT</strain>
    </source>
</reference>
<evidence type="ECO:0000256" key="3">
    <source>
        <dbReference type="ARBA" id="ARBA00023012"/>
    </source>
</evidence>
<evidence type="ECO:0000256" key="8">
    <source>
        <dbReference type="PROSITE-ProRule" id="PRU00169"/>
    </source>
</evidence>
<dbReference type="GO" id="GO:0005829">
    <property type="term" value="C:cytosol"/>
    <property type="evidence" value="ECO:0007669"/>
    <property type="project" value="TreeGrafter"/>
</dbReference>
<dbReference type="Proteomes" id="UP001056429">
    <property type="component" value="Unassembled WGS sequence"/>
</dbReference>
<keyword evidence="4" id="KW-0805">Transcription regulation</keyword>
<feature type="DNA-binding region" description="OmpR/PhoB-type" evidence="9">
    <location>
        <begin position="128"/>
        <end position="227"/>
    </location>
</feature>
<dbReference type="InterPro" id="IPR011006">
    <property type="entry name" value="CheY-like_superfamily"/>
</dbReference>
<dbReference type="InterPro" id="IPR001867">
    <property type="entry name" value="OmpR/PhoB-type_DNA-bd"/>
</dbReference>
<dbReference type="GO" id="GO:0006355">
    <property type="term" value="P:regulation of DNA-templated transcription"/>
    <property type="evidence" value="ECO:0007669"/>
    <property type="project" value="InterPro"/>
</dbReference>
<accession>A0A9J6P858</accession>
<dbReference type="InterPro" id="IPR039420">
    <property type="entry name" value="WalR-like"/>
</dbReference>
<dbReference type="PANTHER" id="PTHR48111">
    <property type="entry name" value="REGULATOR OF RPOS"/>
    <property type="match status" value="1"/>
</dbReference>
<dbReference type="Gene3D" id="1.10.10.10">
    <property type="entry name" value="Winged helix-like DNA-binding domain superfamily/Winged helix DNA-binding domain"/>
    <property type="match status" value="1"/>
</dbReference>
<evidence type="ECO:0000256" key="1">
    <source>
        <dbReference type="ARBA" id="ARBA00018672"/>
    </source>
</evidence>
<dbReference type="SUPFAM" id="SSF46894">
    <property type="entry name" value="C-terminal effector domain of the bipartite response regulators"/>
    <property type="match status" value="1"/>
</dbReference>
<dbReference type="CDD" id="cd00383">
    <property type="entry name" value="trans_reg_C"/>
    <property type="match status" value="1"/>
</dbReference>
<dbReference type="RefSeq" id="WP_250861521.1">
    <property type="nucleotide sequence ID" value="NZ_JAGSOJ010000005.1"/>
</dbReference>
<dbReference type="GO" id="GO:0032993">
    <property type="term" value="C:protein-DNA complex"/>
    <property type="evidence" value="ECO:0007669"/>
    <property type="project" value="TreeGrafter"/>
</dbReference>
<keyword evidence="2 8" id="KW-0597">Phosphoprotein</keyword>
<dbReference type="Pfam" id="PF00486">
    <property type="entry name" value="Trans_reg_C"/>
    <property type="match status" value="1"/>
</dbReference>
<dbReference type="CDD" id="cd17574">
    <property type="entry name" value="REC_OmpR"/>
    <property type="match status" value="1"/>
</dbReference>
<organism evidence="12 13">
    <name type="scientific">Oceanirhabdus seepicola</name>
    <dbReference type="NCBI Taxonomy" id="2828781"/>
    <lineage>
        <taxon>Bacteria</taxon>
        <taxon>Bacillati</taxon>
        <taxon>Bacillota</taxon>
        <taxon>Clostridia</taxon>
        <taxon>Eubacteriales</taxon>
        <taxon>Clostridiaceae</taxon>
        <taxon>Oceanirhabdus</taxon>
    </lineage>
</organism>
<dbReference type="PROSITE" id="PS50110">
    <property type="entry name" value="RESPONSE_REGULATORY"/>
    <property type="match status" value="1"/>
</dbReference>
<dbReference type="FunFam" id="3.40.50.2300:FF:000001">
    <property type="entry name" value="DNA-binding response regulator PhoB"/>
    <property type="match status" value="1"/>
</dbReference>
<dbReference type="GO" id="GO:0000976">
    <property type="term" value="F:transcription cis-regulatory region binding"/>
    <property type="evidence" value="ECO:0007669"/>
    <property type="project" value="TreeGrafter"/>
</dbReference>
<keyword evidence="5 9" id="KW-0238">DNA-binding</keyword>
<dbReference type="GO" id="GO:0000156">
    <property type="term" value="F:phosphorelay response regulator activity"/>
    <property type="evidence" value="ECO:0007669"/>
    <property type="project" value="TreeGrafter"/>
</dbReference>
<protein>
    <recommendedName>
        <fullName evidence="1">Stage 0 sporulation protein A homolog</fullName>
    </recommendedName>
</protein>
<dbReference type="SMART" id="SM00862">
    <property type="entry name" value="Trans_reg_C"/>
    <property type="match status" value="1"/>
</dbReference>
<dbReference type="PANTHER" id="PTHR48111:SF2">
    <property type="entry name" value="RESPONSE REGULATOR SAER"/>
    <property type="match status" value="1"/>
</dbReference>
<dbReference type="Gene3D" id="3.40.50.2300">
    <property type="match status" value="1"/>
</dbReference>
<comment type="function">
    <text evidence="7">May play the central regulatory role in sporulation. It may be an element of the effector pathway responsible for the activation of sporulation genes in response to nutritional stress. Spo0A may act in concert with spo0H (a sigma factor) to control the expression of some genes that are critical to the sporulation process.</text>
</comment>
<name>A0A9J6P858_9CLOT</name>
<dbReference type="PROSITE" id="PS51755">
    <property type="entry name" value="OMPR_PHOB"/>
    <property type="match status" value="1"/>
</dbReference>
<dbReference type="FunFam" id="1.10.10.10:FF:000018">
    <property type="entry name" value="DNA-binding response regulator ResD"/>
    <property type="match status" value="1"/>
</dbReference>
<evidence type="ECO:0000256" key="5">
    <source>
        <dbReference type="ARBA" id="ARBA00023125"/>
    </source>
</evidence>
<feature type="modified residue" description="4-aspartylphosphate" evidence="8">
    <location>
        <position position="51"/>
    </location>
</feature>
<keyword evidence="3" id="KW-0902">Two-component regulatory system</keyword>
<dbReference type="Gene3D" id="6.10.250.690">
    <property type="match status" value="1"/>
</dbReference>
<dbReference type="InterPro" id="IPR036388">
    <property type="entry name" value="WH-like_DNA-bd_sf"/>
</dbReference>
<evidence type="ECO:0000313" key="12">
    <source>
        <dbReference type="EMBL" id="MCM1992198.1"/>
    </source>
</evidence>
<keyword evidence="6" id="KW-0804">Transcription</keyword>
<dbReference type="SUPFAM" id="SSF52172">
    <property type="entry name" value="CheY-like"/>
    <property type="match status" value="1"/>
</dbReference>
<evidence type="ECO:0000256" key="9">
    <source>
        <dbReference type="PROSITE-ProRule" id="PRU01091"/>
    </source>
</evidence>
<feature type="domain" description="OmpR/PhoB-type" evidence="11">
    <location>
        <begin position="128"/>
        <end position="227"/>
    </location>
</feature>
<evidence type="ECO:0000256" key="6">
    <source>
        <dbReference type="ARBA" id="ARBA00023163"/>
    </source>
</evidence>
<evidence type="ECO:0000256" key="7">
    <source>
        <dbReference type="ARBA" id="ARBA00024867"/>
    </source>
</evidence>
<feature type="domain" description="Response regulatory" evidence="10">
    <location>
        <begin position="2"/>
        <end position="115"/>
    </location>
</feature>
<dbReference type="Pfam" id="PF00072">
    <property type="entry name" value="Response_reg"/>
    <property type="match status" value="1"/>
</dbReference>
<dbReference type="InterPro" id="IPR001789">
    <property type="entry name" value="Sig_transdc_resp-reg_receiver"/>
</dbReference>
<comment type="caution">
    <text evidence="12">The sequence shown here is derived from an EMBL/GenBank/DDBJ whole genome shotgun (WGS) entry which is preliminary data.</text>
</comment>